<comment type="caution">
    <text evidence="4">The sequence shown here is derived from an EMBL/GenBank/DDBJ whole genome shotgun (WGS) entry which is preliminary data.</text>
</comment>
<accession>A0A939KJD7</accession>
<feature type="transmembrane region" description="Helical" evidence="2">
    <location>
        <begin position="49"/>
        <end position="70"/>
    </location>
</feature>
<keyword evidence="5" id="KW-1185">Reference proteome</keyword>
<dbReference type="Pfam" id="PF13727">
    <property type="entry name" value="CoA_binding_3"/>
    <property type="match status" value="1"/>
</dbReference>
<gene>
    <name evidence="4" type="ORF">J3A84_08500</name>
</gene>
<dbReference type="SUPFAM" id="SSF53335">
    <property type="entry name" value="S-adenosyl-L-methionine-dependent methyltransferases"/>
    <property type="match status" value="1"/>
</dbReference>
<organism evidence="4 5">
    <name type="scientific">Proteiniclasticum aestuarii</name>
    <dbReference type="NCBI Taxonomy" id="2817862"/>
    <lineage>
        <taxon>Bacteria</taxon>
        <taxon>Bacillati</taxon>
        <taxon>Bacillota</taxon>
        <taxon>Clostridia</taxon>
        <taxon>Eubacteriales</taxon>
        <taxon>Clostridiaceae</taxon>
        <taxon>Proteiniclasticum</taxon>
    </lineage>
</organism>
<dbReference type="InterPro" id="IPR051203">
    <property type="entry name" value="Polysaccharide_Synthase-Rel"/>
</dbReference>
<dbReference type="CDD" id="cd05237">
    <property type="entry name" value="UDP_invert_4-6DH_SDR_e"/>
    <property type="match status" value="1"/>
</dbReference>
<proteinExistence type="inferred from homology"/>
<protein>
    <submittedName>
        <fullName evidence="4">Polysaccharide biosynthesis protein</fullName>
    </submittedName>
</protein>
<dbReference type="AlphaFoldDB" id="A0A939KJD7"/>
<dbReference type="Gene3D" id="3.40.50.720">
    <property type="entry name" value="NAD(P)-binding Rossmann-like Domain"/>
    <property type="match status" value="2"/>
</dbReference>
<sequence length="632" mass="70579">MIPLILMKFRQYKKIVMFVSDIGIIFLSYFLSALLIHDFSLPGGDGNGFYGYVLVISLIYESVFCFFRLYGSLWTVAGYYDYMNIVLANLMAAGLAAIYDFIILKGALSLPLIIIAGGGILLGTLGNRMFFRIYRRLLYEKKNVKGANPSRRKNILLVGAGEASALIIKEIRNHPELAMNIAGLVDDSEFKQHARISGHKVLGKVKDIPFVVKEYGVDEIFLAIPSATHEERRIILDVAKTTPAKLKTLPGVYEMVDKGLSIKSIRDVEISDLLGRKEIHLNNEKISEYIEGKTVLVTGGGGSIGSELCRQIAALHPKQLIIVDIYENNAYAIENELKRNHPKLNLLVLIASVRDKRKINWIFDAHRPETVFHAAAHKHVPLMETSPEEAIKNNVFGTLNVSEAAHKYEAEKFILISTDKAVNPTNIMGASKRLCEMIVQTMDATSEKTDYVAVRFGNVLGSNGSVIPLFKEQIRNGGPVTLTHKDIVRYFMTIPEAVQLVLQAGSYAQGGEIFVLDMGDPVRIYDLAENLIRLSGYEPHNEIQIRITGLRPGEKLYEELLMAEEGLESTPNELIFVGRPNGFDKEGLKKTLEQLEKDVHDEQISGDMLKEIIHGIVPTYKPDLKKNEHSAV</sequence>
<feature type="transmembrane region" description="Helical" evidence="2">
    <location>
        <begin position="15"/>
        <end position="37"/>
    </location>
</feature>
<dbReference type="Pfam" id="PF02719">
    <property type="entry name" value="Polysacc_synt_2"/>
    <property type="match status" value="1"/>
</dbReference>
<keyword evidence="2" id="KW-0472">Membrane</keyword>
<reference evidence="4" key="1">
    <citation type="submission" date="2021-03" db="EMBL/GenBank/DDBJ databases">
        <title>Proteiniclasticum marinus sp. nov., isolated from tidal flat sediment.</title>
        <authorList>
            <person name="Namirimu T."/>
            <person name="Yang J.-A."/>
            <person name="Yang S.-H."/>
            <person name="Kim Y.-J."/>
            <person name="Kwon K.K."/>
        </authorList>
    </citation>
    <scope>NUCLEOTIDE SEQUENCE</scope>
    <source>
        <strain evidence="4">SCR006</strain>
    </source>
</reference>
<dbReference type="SUPFAM" id="SSF51735">
    <property type="entry name" value="NAD(P)-binding Rossmann-fold domains"/>
    <property type="match status" value="1"/>
</dbReference>
<dbReference type="EMBL" id="JAFNJU010000006">
    <property type="protein sequence ID" value="MBO1265063.1"/>
    <property type="molecule type" value="Genomic_DNA"/>
</dbReference>
<dbReference type="InterPro" id="IPR029063">
    <property type="entry name" value="SAM-dependent_MTases_sf"/>
</dbReference>
<dbReference type="PANTHER" id="PTHR43318:SF1">
    <property type="entry name" value="POLYSACCHARIDE BIOSYNTHESIS PROTEIN EPSC-RELATED"/>
    <property type="match status" value="1"/>
</dbReference>
<feature type="transmembrane region" description="Helical" evidence="2">
    <location>
        <begin position="110"/>
        <end position="131"/>
    </location>
</feature>
<dbReference type="PANTHER" id="PTHR43318">
    <property type="entry name" value="UDP-N-ACETYLGLUCOSAMINE 4,6-DEHYDRATASE"/>
    <property type="match status" value="1"/>
</dbReference>
<keyword evidence="2" id="KW-1133">Transmembrane helix</keyword>
<evidence type="ECO:0000313" key="5">
    <source>
        <dbReference type="Proteomes" id="UP000664218"/>
    </source>
</evidence>
<dbReference type="InterPro" id="IPR036291">
    <property type="entry name" value="NAD(P)-bd_dom_sf"/>
</dbReference>
<evidence type="ECO:0000256" key="2">
    <source>
        <dbReference type="SAM" id="Phobius"/>
    </source>
</evidence>
<feature type="domain" description="Polysaccharide biosynthesis protein CapD-like" evidence="3">
    <location>
        <begin position="295"/>
        <end position="577"/>
    </location>
</feature>
<evidence type="ECO:0000256" key="1">
    <source>
        <dbReference type="ARBA" id="ARBA00007430"/>
    </source>
</evidence>
<keyword evidence="2" id="KW-0812">Transmembrane</keyword>
<evidence type="ECO:0000313" key="4">
    <source>
        <dbReference type="EMBL" id="MBO1265063.1"/>
    </source>
</evidence>
<feature type="transmembrane region" description="Helical" evidence="2">
    <location>
        <begin position="82"/>
        <end position="104"/>
    </location>
</feature>
<evidence type="ECO:0000259" key="3">
    <source>
        <dbReference type="Pfam" id="PF02719"/>
    </source>
</evidence>
<comment type="similarity">
    <text evidence="1">Belongs to the polysaccharide synthase family.</text>
</comment>
<dbReference type="InterPro" id="IPR003869">
    <property type="entry name" value="Polysac_CapD-like"/>
</dbReference>
<name>A0A939KJD7_9CLOT</name>
<dbReference type="Proteomes" id="UP000664218">
    <property type="component" value="Unassembled WGS sequence"/>
</dbReference>